<accession>A0A813I3C3</accession>
<sequence>LIQRPFPAAGKLRRLVAAAVGMFDGIEGLSRGGSSSSIAAVTPGVAPSAALAADAAAQSSWNCESTAKGLIENASQWQVERSLASLSAERLRELCTTLRARAVE</sequence>
<protein>
    <submittedName>
        <fullName evidence="1">Uncharacterized protein</fullName>
    </submittedName>
</protein>
<organism evidence="1 2">
    <name type="scientific">Polarella glacialis</name>
    <name type="common">Dinoflagellate</name>
    <dbReference type="NCBI Taxonomy" id="89957"/>
    <lineage>
        <taxon>Eukaryota</taxon>
        <taxon>Sar</taxon>
        <taxon>Alveolata</taxon>
        <taxon>Dinophyceae</taxon>
        <taxon>Suessiales</taxon>
        <taxon>Suessiaceae</taxon>
        <taxon>Polarella</taxon>
    </lineage>
</organism>
<name>A0A813I3C3_POLGL</name>
<feature type="non-terminal residue" evidence="1">
    <location>
        <position position="1"/>
    </location>
</feature>
<dbReference type="EMBL" id="CAJNNW010003497">
    <property type="protein sequence ID" value="CAE8645437.1"/>
    <property type="molecule type" value="Genomic_DNA"/>
</dbReference>
<evidence type="ECO:0000313" key="1">
    <source>
        <dbReference type="EMBL" id="CAE8645437.1"/>
    </source>
</evidence>
<reference evidence="1" key="1">
    <citation type="submission" date="2021-02" db="EMBL/GenBank/DDBJ databases">
        <authorList>
            <person name="Dougan E. K."/>
            <person name="Rhodes N."/>
            <person name="Thang M."/>
            <person name="Chan C."/>
        </authorList>
    </citation>
    <scope>NUCLEOTIDE SEQUENCE</scope>
</reference>
<dbReference type="Proteomes" id="UP000626109">
    <property type="component" value="Unassembled WGS sequence"/>
</dbReference>
<proteinExistence type="predicted"/>
<gene>
    <name evidence="1" type="ORF">PGLA2088_LOCUS3904</name>
</gene>
<evidence type="ECO:0000313" key="2">
    <source>
        <dbReference type="Proteomes" id="UP000626109"/>
    </source>
</evidence>
<feature type="non-terminal residue" evidence="1">
    <location>
        <position position="104"/>
    </location>
</feature>
<comment type="caution">
    <text evidence="1">The sequence shown here is derived from an EMBL/GenBank/DDBJ whole genome shotgun (WGS) entry which is preliminary data.</text>
</comment>
<dbReference type="AlphaFoldDB" id="A0A813I3C3"/>